<proteinExistence type="predicted"/>
<organism evidence="1 2">
    <name type="scientific">Smittium culicis</name>
    <dbReference type="NCBI Taxonomy" id="133412"/>
    <lineage>
        <taxon>Eukaryota</taxon>
        <taxon>Fungi</taxon>
        <taxon>Fungi incertae sedis</taxon>
        <taxon>Zoopagomycota</taxon>
        <taxon>Kickxellomycotina</taxon>
        <taxon>Harpellomycetes</taxon>
        <taxon>Harpellales</taxon>
        <taxon>Legeriomycetaceae</taxon>
        <taxon>Smittium</taxon>
    </lineage>
</organism>
<gene>
    <name evidence="1" type="ORF">AYI70_g1050</name>
</gene>
<reference evidence="1 2" key="1">
    <citation type="submission" date="2017-01" db="EMBL/GenBank/DDBJ databases">
        <authorList>
            <person name="Mah S.A."/>
            <person name="Swanson W.J."/>
            <person name="Moy G.W."/>
            <person name="Vacquier V.D."/>
        </authorList>
    </citation>
    <scope>NUCLEOTIDE SEQUENCE [LARGE SCALE GENOMIC DNA]</scope>
    <source>
        <strain evidence="1 2">GSMNP</strain>
    </source>
</reference>
<accession>A0A1R1YE65</accession>
<keyword evidence="2" id="KW-1185">Reference proteome</keyword>
<dbReference type="Proteomes" id="UP000187283">
    <property type="component" value="Unassembled WGS sequence"/>
</dbReference>
<evidence type="ECO:0000313" key="1">
    <source>
        <dbReference type="EMBL" id="OMJ25221.1"/>
    </source>
</evidence>
<dbReference type="EMBL" id="LSSN01000203">
    <property type="protein sequence ID" value="OMJ25221.1"/>
    <property type="molecule type" value="Genomic_DNA"/>
</dbReference>
<dbReference type="OrthoDB" id="10545673at2759"/>
<protein>
    <submittedName>
        <fullName evidence="1">Uncharacterized protein</fullName>
    </submittedName>
</protein>
<name>A0A1R1YE65_9FUNG</name>
<comment type="caution">
    <text evidence="1">The sequence shown here is derived from an EMBL/GenBank/DDBJ whole genome shotgun (WGS) entry which is preliminary data.</text>
</comment>
<sequence length="151" mass="17392">MLFKFRRRPERLGANLAHVLAPRPVRDHMRRQLLVLAELCTAPRSCARVPALAMHSHVPLQVLVRHESLPAPLNATHILLPQIRIVAPHMYRQVRLPHVRLLAPTKRAHVWPLARVRPNVLRKLARLPVHLRTKFAPVLAPAHYVYLFAQL</sequence>
<evidence type="ECO:0000313" key="2">
    <source>
        <dbReference type="Proteomes" id="UP000187283"/>
    </source>
</evidence>
<dbReference type="AlphaFoldDB" id="A0A1R1YE65"/>